<dbReference type="Proteomes" id="UP000267096">
    <property type="component" value="Unassembled WGS sequence"/>
</dbReference>
<evidence type="ECO:0000313" key="4">
    <source>
        <dbReference type="Proteomes" id="UP000267096"/>
    </source>
</evidence>
<proteinExistence type="predicted"/>
<feature type="compositionally biased region" description="Low complexity" evidence="2">
    <location>
        <begin position="174"/>
        <end position="197"/>
    </location>
</feature>
<feature type="compositionally biased region" description="Basic and acidic residues" evidence="2">
    <location>
        <begin position="114"/>
        <end position="124"/>
    </location>
</feature>
<protein>
    <submittedName>
        <fullName evidence="5">THOC7 protein</fullName>
    </submittedName>
</protein>
<evidence type="ECO:0000313" key="3">
    <source>
        <dbReference type="EMBL" id="VDK55632.1"/>
    </source>
</evidence>
<feature type="compositionally biased region" description="Polar residues" evidence="2">
    <location>
        <begin position="82"/>
        <end position="96"/>
    </location>
</feature>
<feature type="region of interest" description="Disordered" evidence="2">
    <location>
        <begin position="79"/>
        <end position="197"/>
    </location>
</feature>
<feature type="coiled-coil region" evidence="1">
    <location>
        <begin position="14"/>
        <end position="52"/>
    </location>
</feature>
<reference evidence="5" key="1">
    <citation type="submission" date="2017-02" db="UniProtKB">
        <authorList>
            <consortium name="WormBaseParasite"/>
        </authorList>
    </citation>
    <scope>IDENTIFICATION</scope>
</reference>
<feature type="compositionally biased region" description="Low complexity" evidence="2">
    <location>
        <begin position="97"/>
        <end position="110"/>
    </location>
</feature>
<sequence>QRLSAEGVVSDDVKRKLEEKRREQANRTEEYRQELEAMNRRLLSRALVLEQQEMLIEKQRFQKKYEESMAKVRSGIKKVTFKDSSSARATSNNVQELASSRSSTASGSSRKSLKHENGNSKSDEGTTVTVDGGGTYSSFETYSGDEADSSDDSSKSSTPSDDKLSKISEEKTATTSRSSVSRSSSSSTASSKSRSNS</sequence>
<reference evidence="3 4" key="2">
    <citation type="submission" date="2018-11" db="EMBL/GenBank/DDBJ databases">
        <authorList>
            <consortium name="Pathogen Informatics"/>
        </authorList>
    </citation>
    <scope>NUCLEOTIDE SEQUENCE [LARGE SCALE GENOMIC DNA]</scope>
</reference>
<dbReference type="OrthoDB" id="5877401at2759"/>
<feature type="compositionally biased region" description="Basic and acidic residues" evidence="2">
    <location>
        <begin position="160"/>
        <end position="172"/>
    </location>
</feature>
<organism evidence="5">
    <name type="scientific">Anisakis simplex</name>
    <name type="common">Herring worm</name>
    <dbReference type="NCBI Taxonomy" id="6269"/>
    <lineage>
        <taxon>Eukaryota</taxon>
        <taxon>Metazoa</taxon>
        <taxon>Ecdysozoa</taxon>
        <taxon>Nematoda</taxon>
        <taxon>Chromadorea</taxon>
        <taxon>Rhabditida</taxon>
        <taxon>Spirurina</taxon>
        <taxon>Ascaridomorpha</taxon>
        <taxon>Ascaridoidea</taxon>
        <taxon>Anisakidae</taxon>
        <taxon>Anisakis</taxon>
        <taxon>Anisakis simplex complex</taxon>
    </lineage>
</organism>
<evidence type="ECO:0000256" key="2">
    <source>
        <dbReference type="SAM" id="MobiDB-lite"/>
    </source>
</evidence>
<dbReference type="WBParaSite" id="ASIM_0001619701-mRNA-1">
    <property type="protein sequence ID" value="ASIM_0001619701-mRNA-1"/>
    <property type="gene ID" value="ASIM_0001619701"/>
</dbReference>
<evidence type="ECO:0000256" key="1">
    <source>
        <dbReference type="SAM" id="Coils"/>
    </source>
</evidence>
<accession>A0A0M3K5F6</accession>
<gene>
    <name evidence="3" type="ORF">ASIM_LOCUS15604</name>
</gene>
<dbReference type="EMBL" id="UYRR01032436">
    <property type="protein sequence ID" value="VDK55632.1"/>
    <property type="molecule type" value="Genomic_DNA"/>
</dbReference>
<name>A0A0M3K5F6_ANISI</name>
<keyword evidence="4" id="KW-1185">Reference proteome</keyword>
<evidence type="ECO:0000313" key="5">
    <source>
        <dbReference type="WBParaSite" id="ASIM_0001619701-mRNA-1"/>
    </source>
</evidence>
<keyword evidence="1" id="KW-0175">Coiled coil</keyword>
<dbReference type="AlphaFoldDB" id="A0A0M3K5F6"/>